<keyword evidence="4" id="KW-0862">Zinc</keyword>
<dbReference type="GO" id="GO:0046872">
    <property type="term" value="F:metal ion binding"/>
    <property type="evidence" value="ECO:0007669"/>
    <property type="project" value="UniProtKB-KW"/>
</dbReference>
<evidence type="ECO:0000256" key="2">
    <source>
        <dbReference type="ARBA" id="ARBA00022723"/>
    </source>
</evidence>
<evidence type="ECO:0000313" key="7">
    <source>
        <dbReference type="Proteomes" id="UP000198888"/>
    </source>
</evidence>
<keyword evidence="2" id="KW-0479">Metal-binding</keyword>
<dbReference type="SUPFAM" id="SSF53187">
    <property type="entry name" value="Zn-dependent exopeptidases"/>
    <property type="match status" value="1"/>
</dbReference>
<keyword evidence="3" id="KW-0378">Hydrolase</keyword>
<dbReference type="STRING" id="1073996.SAMN05444271_10862"/>
<protein>
    <recommendedName>
        <fullName evidence="5">Succinylglutamate desuccinylase/Aspartoacylase catalytic domain-containing protein</fullName>
    </recommendedName>
</protein>
<dbReference type="RefSeq" id="WP_089671868.1">
    <property type="nucleotide sequence ID" value="NZ_CP024845.1"/>
</dbReference>
<dbReference type="InterPro" id="IPR055438">
    <property type="entry name" value="AstE_AspA_cat"/>
</dbReference>
<organism evidence="6 7">
    <name type="scientific">Halohasta litchfieldiae</name>
    <dbReference type="NCBI Taxonomy" id="1073996"/>
    <lineage>
        <taxon>Archaea</taxon>
        <taxon>Methanobacteriati</taxon>
        <taxon>Methanobacteriota</taxon>
        <taxon>Stenosarchaea group</taxon>
        <taxon>Halobacteria</taxon>
        <taxon>Halobacteriales</taxon>
        <taxon>Haloferacaceae</taxon>
        <taxon>Halohasta</taxon>
    </lineage>
</organism>
<evidence type="ECO:0000313" key="6">
    <source>
        <dbReference type="EMBL" id="SEI79502.1"/>
    </source>
</evidence>
<dbReference type="PANTHER" id="PTHR37326:SF1">
    <property type="entry name" value="BLL3975 PROTEIN"/>
    <property type="match status" value="1"/>
</dbReference>
<dbReference type="AlphaFoldDB" id="A0A1H6TUU1"/>
<accession>A0A1H6TUU1</accession>
<sequence length="319" mass="34180">MTISLGTASAAPGEFDVGRLDVGETRDGSSVGLPVAVINGAEDGNRLYLQAVSDGDELNGLGVIRRVVPQIDPATLSGSILVVGIVNYFGFQVAEHRNPIDDRKLNRTFPGDPNGSSSERISAAVFDAAKTADFILDLHQGSTSRMIDEARVRCGRRHSLHSECLRLAKVFGCGHVLDQKGPEGQLARIGPDEGVPTIDPELGGSVGFSEESIQRGVEGVFNVLRYYDFLDGEVAISRQTRAKRFDQYGAPAGGIVDYRAELGSRVTSGDTLFEVTDPFGQIKASVTADNNGIFWRSRRLPQVAAGEYVCSVGTNVDSY</sequence>
<dbReference type="GO" id="GO:0016788">
    <property type="term" value="F:hydrolase activity, acting on ester bonds"/>
    <property type="evidence" value="ECO:0007669"/>
    <property type="project" value="InterPro"/>
</dbReference>
<dbReference type="OrthoDB" id="314924at2157"/>
<dbReference type="Proteomes" id="UP000198888">
    <property type="component" value="Unassembled WGS sequence"/>
</dbReference>
<accession>A0A2H4Q3B8</accession>
<dbReference type="PIRSF" id="PIRSF039012">
    <property type="entry name" value="ASP"/>
    <property type="match status" value="1"/>
</dbReference>
<evidence type="ECO:0000256" key="4">
    <source>
        <dbReference type="ARBA" id="ARBA00022833"/>
    </source>
</evidence>
<dbReference type="InterPro" id="IPR053138">
    <property type="entry name" value="N-alpha-Ac-DABA_deacetylase"/>
</dbReference>
<evidence type="ECO:0000259" key="5">
    <source>
        <dbReference type="Pfam" id="PF24827"/>
    </source>
</evidence>
<dbReference type="EMBL" id="FNYR01000008">
    <property type="protein sequence ID" value="SEI79502.1"/>
    <property type="molecule type" value="Genomic_DNA"/>
</dbReference>
<dbReference type="PANTHER" id="PTHR37326">
    <property type="entry name" value="BLL3975 PROTEIN"/>
    <property type="match status" value="1"/>
</dbReference>
<keyword evidence="7" id="KW-1185">Reference proteome</keyword>
<dbReference type="GO" id="GO:0016811">
    <property type="term" value="F:hydrolase activity, acting on carbon-nitrogen (but not peptide) bonds, in linear amides"/>
    <property type="evidence" value="ECO:0007669"/>
    <property type="project" value="InterPro"/>
</dbReference>
<proteinExistence type="predicted"/>
<comment type="cofactor">
    <cofactor evidence="1">
        <name>Zn(2+)</name>
        <dbReference type="ChEBI" id="CHEBI:29105"/>
    </cofactor>
</comment>
<gene>
    <name evidence="6" type="ORF">SAMN05444271_10862</name>
</gene>
<reference evidence="6 7" key="1">
    <citation type="submission" date="2016-10" db="EMBL/GenBank/DDBJ databases">
        <authorList>
            <person name="de Groot N.N."/>
        </authorList>
    </citation>
    <scope>NUCLEOTIDE SEQUENCE [LARGE SCALE GENOMIC DNA]</scope>
    <source>
        <strain evidence="6 7">DSM 22187</strain>
    </source>
</reference>
<dbReference type="Gene3D" id="3.40.630.10">
    <property type="entry name" value="Zn peptidases"/>
    <property type="match status" value="1"/>
</dbReference>
<feature type="domain" description="Succinylglutamate desuccinylase/Aspartoacylase catalytic" evidence="5">
    <location>
        <begin position="44"/>
        <end position="226"/>
    </location>
</feature>
<dbReference type="GeneID" id="35002877"/>
<name>A0A1H6TUU1_9EURY</name>
<dbReference type="InterPro" id="IPR043795">
    <property type="entry name" value="N-alpha-Ac-DABA-like"/>
</dbReference>
<dbReference type="Pfam" id="PF24827">
    <property type="entry name" value="AstE_AspA_cat"/>
    <property type="match status" value="1"/>
</dbReference>
<evidence type="ECO:0000256" key="3">
    <source>
        <dbReference type="ARBA" id="ARBA00022801"/>
    </source>
</evidence>
<evidence type="ECO:0000256" key="1">
    <source>
        <dbReference type="ARBA" id="ARBA00001947"/>
    </source>
</evidence>
<dbReference type="KEGG" id="hae:halTADL_2101"/>